<evidence type="ECO:0000313" key="1">
    <source>
        <dbReference type="EMBL" id="CAB5361291.1"/>
    </source>
</evidence>
<dbReference type="EMBL" id="CAGKOT010000016">
    <property type="protein sequence ID" value="CAB5361291.1"/>
    <property type="molecule type" value="Genomic_DNA"/>
</dbReference>
<sequence>MKNPFFVEYHVIKIRHRYIVGNQNRLGRLAVWRQMPKKSFGRGQNPKAAGYSGSIRADNVLVSSTG</sequence>
<evidence type="ECO:0000313" key="2">
    <source>
        <dbReference type="Proteomes" id="UP000684084"/>
    </source>
</evidence>
<accession>A0A915Z3M6</accession>
<protein>
    <submittedName>
        <fullName evidence="1">Uncharacterized protein</fullName>
    </submittedName>
</protein>
<name>A0A915Z3M6_9GLOM</name>
<dbReference type="AlphaFoldDB" id="A0A915Z3M6"/>
<gene>
    <name evidence="1" type="ORF">CHRIB12_LOCUS8591</name>
</gene>
<reference evidence="1" key="1">
    <citation type="submission" date="2020-05" db="EMBL/GenBank/DDBJ databases">
        <authorList>
            <person name="Rincon C."/>
            <person name="Sanders R I."/>
            <person name="Robbins C."/>
            <person name="Chaturvedi A."/>
        </authorList>
    </citation>
    <scope>NUCLEOTIDE SEQUENCE</scope>
    <source>
        <strain evidence="1">CHB12</strain>
    </source>
</reference>
<organism evidence="1 2">
    <name type="scientific">Rhizophagus irregularis</name>
    <dbReference type="NCBI Taxonomy" id="588596"/>
    <lineage>
        <taxon>Eukaryota</taxon>
        <taxon>Fungi</taxon>
        <taxon>Fungi incertae sedis</taxon>
        <taxon>Mucoromycota</taxon>
        <taxon>Glomeromycotina</taxon>
        <taxon>Glomeromycetes</taxon>
        <taxon>Glomerales</taxon>
        <taxon>Glomeraceae</taxon>
        <taxon>Rhizophagus</taxon>
    </lineage>
</organism>
<dbReference type="Proteomes" id="UP000684084">
    <property type="component" value="Unassembled WGS sequence"/>
</dbReference>
<proteinExistence type="predicted"/>
<comment type="caution">
    <text evidence="1">The sequence shown here is derived from an EMBL/GenBank/DDBJ whole genome shotgun (WGS) entry which is preliminary data.</text>
</comment>